<name>A0A6G0YL73_APHCR</name>
<dbReference type="AlphaFoldDB" id="A0A6G0YL73"/>
<feature type="chain" id="PRO_5026290817" evidence="1">
    <location>
        <begin position="29"/>
        <end position="198"/>
    </location>
</feature>
<keyword evidence="3" id="KW-1185">Reference proteome</keyword>
<proteinExistence type="predicted"/>
<keyword evidence="1" id="KW-0732">Signal</keyword>
<evidence type="ECO:0000313" key="2">
    <source>
        <dbReference type="EMBL" id="KAF0757753.1"/>
    </source>
</evidence>
<evidence type="ECO:0000256" key="1">
    <source>
        <dbReference type="SAM" id="SignalP"/>
    </source>
</evidence>
<organism evidence="2 3">
    <name type="scientific">Aphis craccivora</name>
    <name type="common">Cowpea aphid</name>
    <dbReference type="NCBI Taxonomy" id="307492"/>
    <lineage>
        <taxon>Eukaryota</taxon>
        <taxon>Metazoa</taxon>
        <taxon>Ecdysozoa</taxon>
        <taxon>Arthropoda</taxon>
        <taxon>Hexapoda</taxon>
        <taxon>Insecta</taxon>
        <taxon>Pterygota</taxon>
        <taxon>Neoptera</taxon>
        <taxon>Paraneoptera</taxon>
        <taxon>Hemiptera</taxon>
        <taxon>Sternorrhyncha</taxon>
        <taxon>Aphidomorpha</taxon>
        <taxon>Aphidoidea</taxon>
        <taxon>Aphididae</taxon>
        <taxon>Aphidini</taxon>
        <taxon>Aphis</taxon>
        <taxon>Aphis</taxon>
    </lineage>
</organism>
<comment type="caution">
    <text evidence="2">The sequence shown here is derived from an EMBL/GenBank/DDBJ whole genome shotgun (WGS) entry which is preliminary data.</text>
</comment>
<protein>
    <submittedName>
        <fullName evidence="2">Uncharacterized protein</fullName>
    </submittedName>
</protein>
<dbReference type="Proteomes" id="UP000478052">
    <property type="component" value="Unassembled WGS sequence"/>
</dbReference>
<accession>A0A6G0YL73</accession>
<dbReference type="EMBL" id="VUJU01003480">
    <property type="protein sequence ID" value="KAF0757753.1"/>
    <property type="molecule type" value="Genomic_DNA"/>
</dbReference>
<feature type="signal peptide" evidence="1">
    <location>
        <begin position="1"/>
        <end position="28"/>
    </location>
</feature>
<evidence type="ECO:0000313" key="3">
    <source>
        <dbReference type="Proteomes" id="UP000478052"/>
    </source>
</evidence>
<sequence length="198" mass="23002">MFKEVLVKYLKLILLLDLILVCNCSMHASLNSDRICSSMGNNRGRPSNFFILKRSRLFDMAPDISTKLVRCSVENSKSMIMNLWTEHYELKDKINRIFITITFFQTYRILIFTNLSCVKALFYRIYFLLQFPTIIITNPYTISKALIVSGNFEGPQGSVEHKAAQHFTIDSCLYTEILVIFDHCLTTQLFTFINKILI</sequence>
<reference evidence="2 3" key="1">
    <citation type="submission" date="2019-08" db="EMBL/GenBank/DDBJ databases">
        <title>Whole genome of Aphis craccivora.</title>
        <authorList>
            <person name="Voronova N.V."/>
            <person name="Shulinski R.S."/>
            <person name="Bandarenka Y.V."/>
            <person name="Zhorov D.G."/>
            <person name="Warner D."/>
        </authorList>
    </citation>
    <scope>NUCLEOTIDE SEQUENCE [LARGE SCALE GENOMIC DNA]</scope>
    <source>
        <strain evidence="2">180601</strain>
        <tissue evidence="2">Whole Body</tissue>
    </source>
</reference>
<gene>
    <name evidence="2" type="ORF">FWK35_00014958</name>
</gene>